<accession>A0A9D8PN38</accession>
<dbReference type="EMBL" id="JAFGIX010000003">
    <property type="protein sequence ID" value="MBN1571682.1"/>
    <property type="molecule type" value="Genomic_DNA"/>
</dbReference>
<organism evidence="1 2">
    <name type="scientific">Candidatus Zymogenus saltonus</name>
    <dbReference type="NCBI Taxonomy" id="2844893"/>
    <lineage>
        <taxon>Bacteria</taxon>
        <taxon>Deltaproteobacteria</taxon>
        <taxon>Candidatus Zymogenia</taxon>
        <taxon>Candidatus Zymogeniales</taxon>
        <taxon>Candidatus Zymogenaceae</taxon>
        <taxon>Candidatus Zymogenus</taxon>
    </lineage>
</organism>
<dbReference type="Pfam" id="PF06676">
    <property type="entry name" value="DUF1178"/>
    <property type="match status" value="1"/>
</dbReference>
<evidence type="ECO:0000313" key="1">
    <source>
        <dbReference type="EMBL" id="MBN1571682.1"/>
    </source>
</evidence>
<proteinExistence type="predicted"/>
<protein>
    <submittedName>
        <fullName evidence="1">DUF1178 family protein</fullName>
    </submittedName>
</protein>
<evidence type="ECO:0000313" key="2">
    <source>
        <dbReference type="Proteomes" id="UP000809273"/>
    </source>
</evidence>
<dbReference type="Proteomes" id="UP000809273">
    <property type="component" value="Unassembled WGS sequence"/>
</dbReference>
<name>A0A9D8PN38_9DELT</name>
<reference evidence="1" key="1">
    <citation type="journal article" date="2021" name="Environ. Microbiol.">
        <title>Genomic characterization of three novel Desulfobacterota classes expand the metabolic and phylogenetic diversity of the phylum.</title>
        <authorList>
            <person name="Murphy C.L."/>
            <person name="Biggerstaff J."/>
            <person name="Eichhorn A."/>
            <person name="Ewing E."/>
            <person name="Shahan R."/>
            <person name="Soriano D."/>
            <person name="Stewart S."/>
            <person name="VanMol K."/>
            <person name="Walker R."/>
            <person name="Walters P."/>
            <person name="Elshahed M.S."/>
            <person name="Youssef N.H."/>
        </authorList>
    </citation>
    <scope>NUCLEOTIDE SEQUENCE</scope>
    <source>
        <strain evidence="1">Zod_Metabat.24</strain>
    </source>
</reference>
<dbReference type="AlphaFoldDB" id="A0A9D8PN38"/>
<reference evidence="1" key="2">
    <citation type="submission" date="2021-01" db="EMBL/GenBank/DDBJ databases">
        <authorList>
            <person name="Hahn C.R."/>
            <person name="Youssef N.H."/>
            <person name="Elshahed M."/>
        </authorList>
    </citation>
    <scope>NUCLEOTIDE SEQUENCE</scope>
    <source>
        <strain evidence="1">Zod_Metabat.24</strain>
    </source>
</reference>
<comment type="caution">
    <text evidence="1">The sequence shown here is derived from an EMBL/GenBank/DDBJ whole genome shotgun (WGS) entry which is preliminary data.</text>
</comment>
<sequence>MIAIDIKCDNGHIFEGWFSDSDSFKEQREKLLISCPYCGCNDVERIPSTFSIGNRSIPANSNASVNKAGDNKGKVPIPIQANLYELQEYISKHFEDVGTGFAEEALKIHLGFEEKKNIRGTTTEEEERELMEEGVPFVKIPIIKFDS</sequence>
<dbReference type="InterPro" id="IPR009562">
    <property type="entry name" value="DUF1178"/>
</dbReference>
<gene>
    <name evidence="1" type="ORF">JW984_00625</name>
</gene>